<gene>
    <name evidence="2" type="primary">nad6</name>
</gene>
<dbReference type="AlphaFoldDB" id="A0A2I7MLA2"/>
<geneLocation type="mitochondrion" evidence="2"/>
<name>A0A2I7MLA2_9MYRI</name>
<feature type="transmembrane region" description="Helical" evidence="1">
    <location>
        <begin position="117"/>
        <end position="140"/>
    </location>
</feature>
<accession>A0A2I7MLA2</accession>
<keyword evidence="2" id="KW-0496">Mitochondrion</keyword>
<evidence type="ECO:0000256" key="1">
    <source>
        <dbReference type="SAM" id="Phobius"/>
    </source>
</evidence>
<keyword evidence="1" id="KW-1133">Transmembrane helix</keyword>
<evidence type="ECO:0000313" key="2">
    <source>
        <dbReference type="EMBL" id="AUR43957.1"/>
    </source>
</evidence>
<proteinExistence type="predicted"/>
<keyword evidence="1" id="KW-0812">Transmembrane</keyword>
<feature type="transmembrane region" description="Helical" evidence="1">
    <location>
        <begin position="46"/>
        <end position="66"/>
    </location>
</feature>
<organism evidence="2">
    <name type="scientific">Glomeridesmus spelaeus</name>
    <dbReference type="NCBI Taxonomy" id="2071608"/>
    <lineage>
        <taxon>Eukaryota</taxon>
        <taxon>Metazoa</taxon>
        <taxon>Ecdysozoa</taxon>
        <taxon>Arthropoda</taxon>
        <taxon>Myriapoda</taxon>
        <taxon>Diplopoda</taxon>
        <taxon>Pentazonia</taxon>
        <taxon>Glomeridesmida</taxon>
        <taxon>Glomeridesmidae</taxon>
        <taxon>Glomeridesmus</taxon>
    </lineage>
</organism>
<protein>
    <submittedName>
        <fullName evidence="2">NADH dehydrogenase subunit 6</fullName>
    </submittedName>
</protein>
<dbReference type="EMBL" id="MG372113">
    <property type="protein sequence ID" value="AUR43957.1"/>
    <property type="molecule type" value="Genomic_DNA"/>
</dbReference>
<sequence length="154" mass="17939">MMIMIIMISISMIFFQLTHPMEMSILLIILTLTISINSLLFSMTPWFSYILFLIYMGGVMVMFMYMSSLTPNKLPITIKKIAPIMIFSLLFITFYNYKIFKSMNLKSSMSIMKSFTFLSMNMTMIIITILMITMISIIMITQNKKTPLRPISLK</sequence>
<reference evidence="2" key="1">
    <citation type="journal article" date="2017" name="J. ISSAAS">
        <title>Complete mitochondrial genome of Glomeridesmus spelaeus (Diplopoda), a troglobitic species from Carajas iron-ore caves (Para, Brazil).</title>
        <authorList>
            <person name="Nunes G.L."/>
            <person name="Oliveira R.R.M."/>
            <person name="Pires E.S."/>
            <person name="Vasconcelos S."/>
            <person name="Pietrobon T."/>
            <person name="Prous X."/>
            <person name="Oliveira G."/>
        </authorList>
    </citation>
    <scope>NUCLEOTIDE SEQUENCE</scope>
</reference>
<keyword evidence="1" id="KW-0472">Membrane</keyword>
<feature type="transmembrane region" description="Helical" evidence="1">
    <location>
        <begin position="78"/>
        <end position="97"/>
    </location>
</feature>
<feature type="transmembrane region" description="Helical" evidence="1">
    <location>
        <begin position="21"/>
        <end position="40"/>
    </location>
</feature>